<dbReference type="InParanoid" id="A0A1H9JYM0"/>
<keyword evidence="1" id="KW-0732">Signal</keyword>
<keyword evidence="3" id="KW-1185">Reference proteome</keyword>
<evidence type="ECO:0000313" key="2">
    <source>
        <dbReference type="EMBL" id="SEQ92056.1"/>
    </source>
</evidence>
<gene>
    <name evidence="2" type="ORF">SAMN05444359_1199</name>
</gene>
<feature type="signal peptide" evidence="1">
    <location>
        <begin position="1"/>
        <end position="19"/>
    </location>
</feature>
<dbReference type="RefSeq" id="WP_090170396.1">
    <property type="nucleotide sequence ID" value="NZ_FOFB01000019.1"/>
</dbReference>
<evidence type="ECO:0000313" key="3">
    <source>
        <dbReference type="Proteomes" id="UP000199021"/>
    </source>
</evidence>
<dbReference type="InterPro" id="IPR019861">
    <property type="entry name" value="PorP/SprF_Bacteroidetes"/>
</dbReference>
<evidence type="ECO:0000256" key="1">
    <source>
        <dbReference type="SAM" id="SignalP"/>
    </source>
</evidence>
<reference evidence="3" key="1">
    <citation type="submission" date="2016-10" db="EMBL/GenBank/DDBJ databases">
        <authorList>
            <person name="Varghese N."/>
            <person name="Submissions S."/>
        </authorList>
    </citation>
    <scope>NUCLEOTIDE SEQUENCE [LARGE SCALE GENOMIC DNA]</scope>
    <source>
        <strain evidence="3">DSM 24740</strain>
    </source>
</reference>
<dbReference type="OrthoDB" id="1186563at2"/>
<proteinExistence type="predicted"/>
<sequence length="352" mass="39064">MKHIFTLVLLFTLGGSLSAQDYHFSQFFSNPVSLNPSLIGLFPGRYRVSFANRSQWGQTLETPFTTTAFAADFHYYVNPKKRQYKDAFGVGVVFASDRLSEFNYSVNQIMVGGAFHKSLDPRNNQTLSLGFQLGVVQRNVSYDQLSFEDSFDGTSTYVDGLSGEELPINNYAFGDYQIGLNYAYAPKNAAGIFVGLALHHFNEPEQSFYAEATAGEDIEVTNILDRRYSGYLNFRLPVGREVELSPRIYAFAQGPHTVANLGSNIRFLMNDSNGAAFHLGAYLRTVGSEEEFGIDSAVAAMGLEISNFLLGFSYDIGLNGLQTNRRHQGAFEINIAYLGQSDDDESVPCPKF</sequence>
<organism evidence="2 3">
    <name type="scientific">Neolewinella agarilytica</name>
    <dbReference type="NCBI Taxonomy" id="478744"/>
    <lineage>
        <taxon>Bacteria</taxon>
        <taxon>Pseudomonadati</taxon>
        <taxon>Bacteroidota</taxon>
        <taxon>Saprospiria</taxon>
        <taxon>Saprospirales</taxon>
        <taxon>Lewinellaceae</taxon>
        <taxon>Neolewinella</taxon>
    </lineage>
</organism>
<name>A0A1H9JYM0_9BACT</name>
<dbReference type="STRING" id="478744.SAMN05444359_1199"/>
<dbReference type="AlphaFoldDB" id="A0A1H9JYM0"/>
<accession>A0A1H9JYM0</accession>
<feature type="chain" id="PRO_5011755258" evidence="1">
    <location>
        <begin position="20"/>
        <end position="352"/>
    </location>
</feature>
<dbReference type="NCBIfam" id="TIGR03519">
    <property type="entry name" value="T9SS_PorP_fam"/>
    <property type="match status" value="1"/>
</dbReference>
<dbReference type="Pfam" id="PF11751">
    <property type="entry name" value="PorP_SprF"/>
    <property type="match status" value="1"/>
</dbReference>
<dbReference type="Proteomes" id="UP000199021">
    <property type="component" value="Unassembled WGS sequence"/>
</dbReference>
<protein>
    <submittedName>
        <fullName evidence="2">Type IX secretion system membrane protein, PorP/SprF family</fullName>
    </submittedName>
</protein>
<dbReference type="EMBL" id="FOFB01000019">
    <property type="protein sequence ID" value="SEQ92056.1"/>
    <property type="molecule type" value="Genomic_DNA"/>
</dbReference>